<evidence type="ECO:0000313" key="4">
    <source>
        <dbReference type="Proteomes" id="UP000228996"/>
    </source>
</evidence>
<dbReference type="NCBIfam" id="TIGR01451">
    <property type="entry name" value="B_ant_repeat"/>
    <property type="match status" value="1"/>
</dbReference>
<protein>
    <recommendedName>
        <fullName evidence="2">DUF11 domain-containing protein</fullName>
    </recommendedName>
</protein>
<reference evidence="4" key="1">
    <citation type="submission" date="2017-09" db="EMBL/GenBank/DDBJ databases">
        <title>Depth-based differentiation of microbial function through sediment-hosted aquifers and enrichment of novel symbionts in the deep terrestrial subsurface.</title>
        <authorList>
            <person name="Probst A.J."/>
            <person name="Ladd B."/>
            <person name="Jarett J.K."/>
            <person name="Geller-Mcgrath D.E."/>
            <person name="Sieber C.M.K."/>
            <person name="Emerson J.B."/>
            <person name="Anantharaman K."/>
            <person name="Thomas B.C."/>
            <person name="Malmstrom R."/>
            <person name="Stieglmeier M."/>
            <person name="Klingl A."/>
            <person name="Woyke T."/>
            <person name="Ryan C.M."/>
            <person name="Banfield J.F."/>
        </authorList>
    </citation>
    <scope>NUCLEOTIDE SEQUENCE [LARGE SCALE GENOMIC DNA]</scope>
</reference>
<dbReference type="InterPro" id="IPR047589">
    <property type="entry name" value="DUF11_rpt"/>
</dbReference>
<evidence type="ECO:0000259" key="2">
    <source>
        <dbReference type="Pfam" id="PF01345"/>
    </source>
</evidence>
<feature type="compositionally biased region" description="Polar residues" evidence="1">
    <location>
        <begin position="79"/>
        <end position="97"/>
    </location>
</feature>
<feature type="region of interest" description="Disordered" evidence="1">
    <location>
        <begin position="58"/>
        <end position="122"/>
    </location>
</feature>
<dbReference type="EMBL" id="PEYO01000005">
    <property type="protein sequence ID" value="PIU03878.1"/>
    <property type="molecule type" value="Genomic_DNA"/>
</dbReference>
<proteinExistence type="predicted"/>
<evidence type="ECO:0000256" key="1">
    <source>
        <dbReference type="SAM" id="MobiDB-lite"/>
    </source>
</evidence>
<comment type="caution">
    <text evidence="3">The sequence shown here is derived from an EMBL/GenBank/DDBJ whole genome shotgun (WGS) entry which is preliminary data.</text>
</comment>
<dbReference type="Gene3D" id="2.60.40.10">
    <property type="entry name" value="Immunoglobulins"/>
    <property type="match status" value="1"/>
</dbReference>
<dbReference type="InterPro" id="IPR001434">
    <property type="entry name" value="OmcB-like_DUF11"/>
</dbReference>
<dbReference type="InterPro" id="IPR013783">
    <property type="entry name" value="Ig-like_fold"/>
</dbReference>
<sequence>MVGNRGVPTGTPPRPQKKRQMKKFISLFLAIDLLINPMMVRAAFAEEITPTEIPIVEQTEQIESTPPTDPTPTEAPASEISTGDAQAESQTDTTANVNIAPLPGEITTPGGSCIPPEGQTTCPKDVEIKTDNLAGVETQTDAIATTGDNQITDSAGDAAISTGDATASGLINNDLNHNEVILEPASQPIVSPSPEPTVTVTEEPKILTVENDNNGQVENSAEIIASTGDNLVSENLGDAAIQTGDATATANLLNTLNLNIVGSNFQILMLDLKDGQSGNIDLNELWKQLLLQAGDNQLQLADGSSNNLSIVVANDNQANLENNIEVTASTGNNQTNNNNNGDIQTGDAKALANVTNIVNTNLLGSKFFLGIINIFNLQTGDLILPRLENFALSDGTGNAGSAVFSNNNSASVTDTVQTNANTGYDSQSGNKGDNSIQTGNATAQSNDFTLANLNVQKNNWFFLMVNRLGSWTGQIIGWTTSSSSESQIQPSQIYQFGLNPSSSIVDNSSNEESNLTFQNENKAKVTNNIQTTADTGNNSAGNNQGDSNIQTGNALAAANVLNLINLNILGGHWFMGVVNVLNDWTGNIVFAYPDLTVGISDGIEGIKPGDNFEYTINYNNQGQDQAQGVNVELDLPNGVNYLSDTSGATPIISGQHLVWSLGNLIPGGQKSFKVTVQLRSDFTGNSLSFLEKILPVAYAAENNVSIVAQASIKTTDPESNVNNNQSSDTTIVNFPTQESSGGVDSRQPVLEISAKNNVNNFVYKGDTVTFDITIKNTSDVPSYNTHLIQKLYNGAPEDFGTFEFDLGTIEPGKGGTLTFGLKLADDGKIPADNYRTIARVYGKAPNGNDVSSNEARTDFKLIEKLATTFFEAKAAEKADVLGNSTLNCPPKEDDILPYVLLFLMSSLYITTRKYGQKI</sequence>
<gene>
    <name evidence="3" type="ORF">COT44_01175</name>
</gene>
<accession>A0A2M6XDZ5</accession>
<dbReference type="Proteomes" id="UP000228996">
    <property type="component" value="Unassembled WGS sequence"/>
</dbReference>
<dbReference type="AlphaFoldDB" id="A0A2M6XDZ5"/>
<evidence type="ECO:0000313" key="3">
    <source>
        <dbReference type="EMBL" id="PIU03878.1"/>
    </source>
</evidence>
<dbReference type="Pfam" id="PF01345">
    <property type="entry name" value="DUF11"/>
    <property type="match status" value="1"/>
</dbReference>
<organism evidence="3 4">
    <name type="scientific">Candidatus Shapirobacteria bacterium CG08_land_8_20_14_0_20_39_18</name>
    <dbReference type="NCBI Taxonomy" id="1974883"/>
    <lineage>
        <taxon>Bacteria</taxon>
        <taxon>Candidatus Shapironibacteriota</taxon>
    </lineage>
</organism>
<feature type="domain" description="DUF11" evidence="2">
    <location>
        <begin position="604"/>
        <end position="729"/>
    </location>
</feature>
<name>A0A2M6XDZ5_9BACT</name>
<feature type="region of interest" description="Disordered" evidence="1">
    <location>
        <begin position="418"/>
        <end position="440"/>
    </location>
</feature>